<sequence length="72" mass="7902">MTPYVFTGFFPSSKRVGVVLERITNWEHKSSLGYGGTEITLDSGETILVGETPNQVTKILEETLKKAEGEIA</sequence>
<evidence type="ECO:0000313" key="1">
    <source>
        <dbReference type="EMBL" id="SHH39274.1"/>
    </source>
</evidence>
<dbReference type="STRING" id="634436.SAMN05216361_0017"/>
<evidence type="ECO:0000313" key="2">
    <source>
        <dbReference type="Proteomes" id="UP000184520"/>
    </source>
</evidence>
<reference evidence="2" key="1">
    <citation type="submission" date="2016-11" db="EMBL/GenBank/DDBJ databases">
        <authorList>
            <person name="Varghese N."/>
            <person name="Submissions S."/>
        </authorList>
    </citation>
    <scope>NUCLEOTIDE SEQUENCE [LARGE SCALE GENOMIC DNA]</scope>
    <source>
        <strain evidence="2">CGMCC 1.8995</strain>
    </source>
</reference>
<keyword evidence="2" id="KW-1185">Reference proteome</keyword>
<proteinExistence type="predicted"/>
<dbReference type="OrthoDB" id="6445544at2"/>
<organism evidence="1 2">
    <name type="scientific">Marisediminitalea aggregata</name>
    <dbReference type="NCBI Taxonomy" id="634436"/>
    <lineage>
        <taxon>Bacteria</taxon>
        <taxon>Pseudomonadati</taxon>
        <taxon>Pseudomonadota</taxon>
        <taxon>Gammaproteobacteria</taxon>
        <taxon>Alteromonadales</taxon>
        <taxon>Alteromonadaceae</taxon>
        <taxon>Marisediminitalea</taxon>
    </lineage>
</organism>
<accession>A0A1M5SL63</accession>
<dbReference type="EMBL" id="FQWD01000010">
    <property type="protein sequence ID" value="SHH39274.1"/>
    <property type="molecule type" value="Genomic_DNA"/>
</dbReference>
<dbReference type="RefSeq" id="WP_073325366.1">
    <property type="nucleotide sequence ID" value="NZ_FQWD01000010.1"/>
</dbReference>
<dbReference type="AlphaFoldDB" id="A0A1M5SL63"/>
<gene>
    <name evidence="1" type="ORF">SAMN05216361_0017</name>
</gene>
<name>A0A1M5SL63_9ALTE</name>
<dbReference type="Proteomes" id="UP000184520">
    <property type="component" value="Unassembled WGS sequence"/>
</dbReference>
<protein>
    <submittedName>
        <fullName evidence="1">Uncharacterized protein</fullName>
    </submittedName>
</protein>